<dbReference type="EMBL" id="PHHF01000026">
    <property type="protein sequence ID" value="PTD25179.1"/>
    <property type="molecule type" value="Genomic_DNA"/>
</dbReference>
<dbReference type="PANTHER" id="PTHR34219:SF3">
    <property type="entry name" value="BLL7967 PROTEIN"/>
    <property type="match status" value="1"/>
</dbReference>
<evidence type="ECO:0000256" key="1">
    <source>
        <dbReference type="SAM" id="Phobius"/>
    </source>
</evidence>
<name>A0A2T4I5E4_9SPHN</name>
<dbReference type="RefSeq" id="WP_107394345.1">
    <property type="nucleotide sequence ID" value="NZ_PHHF01000026.1"/>
</dbReference>
<evidence type="ECO:0000313" key="3">
    <source>
        <dbReference type="Proteomes" id="UP000241206"/>
    </source>
</evidence>
<dbReference type="InterPro" id="IPR005625">
    <property type="entry name" value="PepSY-ass_TM"/>
</dbReference>
<keyword evidence="1" id="KW-0812">Transmembrane</keyword>
<dbReference type="Pfam" id="PF03929">
    <property type="entry name" value="PepSY_TM"/>
    <property type="match status" value="1"/>
</dbReference>
<protein>
    <submittedName>
        <fullName evidence="2">PepSY domain-containing protein</fullName>
    </submittedName>
</protein>
<feature type="transmembrane region" description="Helical" evidence="1">
    <location>
        <begin position="153"/>
        <end position="172"/>
    </location>
</feature>
<proteinExistence type="predicted"/>
<dbReference type="PANTHER" id="PTHR34219">
    <property type="entry name" value="IRON-REGULATED INNER MEMBRANE PROTEIN-RELATED"/>
    <property type="match status" value="1"/>
</dbReference>
<dbReference type="Proteomes" id="UP000241206">
    <property type="component" value="Unassembled WGS sequence"/>
</dbReference>
<dbReference type="AlphaFoldDB" id="A0A2T4I5E4"/>
<reference evidence="2 3" key="1">
    <citation type="submission" date="2017-11" db="EMBL/GenBank/DDBJ databases">
        <title>Sphingomonas oleivorans sp. nov., isolated from oil-contaminated soil.</title>
        <authorList>
            <person name="Wang L."/>
            <person name="Chen L."/>
        </authorList>
    </citation>
    <scope>NUCLEOTIDE SEQUENCE [LARGE SCALE GENOMIC DNA]</scope>
    <source>
        <strain evidence="2 3">K101</strain>
    </source>
</reference>
<organism evidence="2 3">
    <name type="scientific">Edaphosphingomonas fennica</name>
    <dbReference type="NCBI Taxonomy" id="114404"/>
    <lineage>
        <taxon>Bacteria</taxon>
        <taxon>Pseudomonadati</taxon>
        <taxon>Pseudomonadota</taxon>
        <taxon>Alphaproteobacteria</taxon>
        <taxon>Sphingomonadales</taxon>
        <taxon>Rhizorhabdaceae</taxon>
        <taxon>Edaphosphingomonas</taxon>
    </lineage>
</organism>
<keyword evidence="1" id="KW-0472">Membrane</keyword>
<comment type="caution">
    <text evidence="2">The sequence shown here is derived from an EMBL/GenBank/DDBJ whole genome shotgun (WGS) entry which is preliminary data.</text>
</comment>
<feature type="transmembrane region" description="Helical" evidence="1">
    <location>
        <begin position="384"/>
        <end position="408"/>
    </location>
</feature>
<feature type="transmembrane region" description="Helical" evidence="1">
    <location>
        <begin position="209"/>
        <end position="233"/>
    </location>
</feature>
<evidence type="ECO:0000313" key="2">
    <source>
        <dbReference type="EMBL" id="PTD25179.1"/>
    </source>
</evidence>
<gene>
    <name evidence="2" type="ORF">CV103_06330</name>
</gene>
<keyword evidence="1" id="KW-1133">Transmembrane helix</keyword>
<feature type="transmembrane region" description="Helical" evidence="1">
    <location>
        <begin position="446"/>
        <end position="465"/>
    </location>
</feature>
<accession>A0A2T4I5E4</accession>
<sequence length="499" mass="53483">MNDMKARNSRSRQWRWPISPETVRAVLSSHSVLGLAFAGIIYLVCLTGTIAVFAPDLERWEIPAAPVISSLSDTAAARAIAEGARHAPADATLYLSLPTPARDGATLVAYSPTFERKWAVAADGALADMEAIWTEFLIHLHVNLHLPRSWGEFIVGLTGVALLSSLVSGILAHPRIVRDAFHLRLGGSRRLQEADLHNRLGVWALPFHFALALTGALLGLSTVIVAALSLLLYRGDMGKVYELFLDPPPPVDARAVPMPDIAALIADARARAPGAQPQSLMVERPGRADMRISVDGGRPRLLVSQDETRFDARGAMVHDEHPQDIVTGTRLLGGIGQIHFGWFGGLPVRLAYGLLGLALCVVTSTGVTIWLARRRDRGRPAPRWERIWATVCWGQPAILALTALLALLTPTAPLPAAWLGLTILSILAAALAGTISADRLSRGWRWALAILLLALALLHGVPLLGKDMAPLLVDALLLAGGLGLLASLLRGQKARAVAI</sequence>
<feature type="transmembrane region" description="Helical" evidence="1">
    <location>
        <begin position="471"/>
        <end position="489"/>
    </location>
</feature>
<feature type="transmembrane region" description="Helical" evidence="1">
    <location>
        <begin position="32"/>
        <end position="54"/>
    </location>
</feature>
<feature type="transmembrane region" description="Helical" evidence="1">
    <location>
        <begin position="350"/>
        <end position="372"/>
    </location>
</feature>
<feature type="transmembrane region" description="Helical" evidence="1">
    <location>
        <begin position="414"/>
        <end position="434"/>
    </location>
</feature>
<keyword evidence="3" id="KW-1185">Reference proteome</keyword>